<dbReference type="EMBL" id="LAZR01023204">
    <property type="protein sequence ID" value="KKL79320.1"/>
    <property type="molecule type" value="Genomic_DNA"/>
</dbReference>
<organism evidence="1">
    <name type="scientific">marine sediment metagenome</name>
    <dbReference type="NCBI Taxonomy" id="412755"/>
    <lineage>
        <taxon>unclassified sequences</taxon>
        <taxon>metagenomes</taxon>
        <taxon>ecological metagenomes</taxon>
    </lineage>
</organism>
<comment type="caution">
    <text evidence="1">The sequence shown here is derived from an EMBL/GenBank/DDBJ whole genome shotgun (WGS) entry which is preliminary data.</text>
</comment>
<name>A0A0F9HCB7_9ZZZZ</name>
<feature type="non-terminal residue" evidence="1">
    <location>
        <position position="1"/>
    </location>
</feature>
<evidence type="ECO:0000313" key="1">
    <source>
        <dbReference type="EMBL" id="KKL79320.1"/>
    </source>
</evidence>
<sequence>EKAIANPRGKDQLTNIPLSFEEDGREIIKVERLAVDEYNEHAEGFNCPDTLGGFCARASAILSWELRRVSIPHKIVHSSGHLYIECEGYVVDITATQFDDLYGRTLIRPRAKMRDEDGDWWYTTKRFDTIIQVLRWQEKNLWPMEQRIQESDLDYL</sequence>
<dbReference type="AlphaFoldDB" id="A0A0F9HCB7"/>
<proteinExistence type="predicted"/>
<gene>
    <name evidence="1" type="ORF">LCGC14_2015980</name>
</gene>
<protein>
    <submittedName>
        <fullName evidence="1">Uncharacterized protein</fullName>
    </submittedName>
</protein>
<reference evidence="1" key="1">
    <citation type="journal article" date="2015" name="Nature">
        <title>Complex archaea that bridge the gap between prokaryotes and eukaryotes.</title>
        <authorList>
            <person name="Spang A."/>
            <person name="Saw J.H."/>
            <person name="Jorgensen S.L."/>
            <person name="Zaremba-Niedzwiedzka K."/>
            <person name="Martijn J."/>
            <person name="Lind A.E."/>
            <person name="van Eijk R."/>
            <person name="Schleper C."/>
            <person name="Guy L."/>
            <person name="Ettema T.J."/>
        </authorList>
    </citation>
    <scope>NUCLEOTIDE SEQUENCE</scope>
</reference>
<accession>A0A0F9HCB7</accession>